<feature type="domain" description="Cupin type-2" evidence="1">
    <location>
        <begin position="42"/>
        <end position="98"/>
    </location>
</feature>
<reference evidence="2 3" key="1">
    <citation type="submission" date="2020-08" db="EMBL/GenBank/DDBJ databases">
        <authorList>
            <person name="Seo M.-J."/>
        </authorList>
    </citation>
    <scope>NUCLEOTIDE SEQUENCE [LARGE SCALE GENOMIC DNA]</scope>
    <source>
        <strain evidence="2 3">MBLA0160</strain>
    </source>
</reference>
<dbReference type="AlphaFoldDB" id="A0A7J9SMI0"/>
<sequence length="125" mass="13993">MPDGYGMIDAAEAALALSGKSGARNVDFGDVLNCEKLRPRMWFVEPGHERKRYRSHETREEFYYVLSGPDRMRIAGGNHTVPEGTAIRIDPGTKRKTFTDIDREHVRLVVDAPAVDDPGIVHDEA</sequence>
<accession>A0A7J9SMI0</accession>
<name>A0A7J9SMI0_9EURY</name>
<dbReference type="Pfam" id="PF07883">
    <property type="entry name" value="Cupin_2"/>
    <property type="match status" value="1"/>
</dbReference>
<dbReference type="InterPro" id="IPR014710">
    <property type="entry name" value="RmlC-like_jellyroll"/>
</dbReference>
<keyword evidence="3" id="KW-1185">Reference proteome</keyword>
<evidence type="ECO:0000313" key="3">
    <source>
        <dbReference type="Proteomes" id="UP000546257"/>
    </source>
</evidence>
<dbReference type="Gene3D" id="2.60.120.10">
    <property type="entry name" value="Jelly Rolls"/>
    <property type="match status" value="1"/>
</dbReference>
<protein>
    <submittedName>
        <fullName evidence="2">Cupin domain-containing protein</fullName>
    </submittedName>
</protein>
<dbReference type="InterPro" id="IPR013096">
    <property type="entry name" value="Cupin_2"/>
</dbReference>
<dbReference type="SUPFAM" id="SSF51182">
    <property type="entry name" value="RmlC-like cupins"/>
    <property type="match status" value="1"/>
</dbReference>
<organism evidence="2 3">
    <name type="scientific">Halobellus ruber</name>
    <dbReference type="NCBI Taxonomy" id="2761102"/>
    <lineage>
        <taxon>Archaea</taxon>
        <taxon>Methanobacteriati</taxon>
        <taxon>Methanobacteriota</taxon>
        <taxon>Stenosarchaea group</taxon>
        <taxon>Halobacteria</taxon>
        <taxon>Halobacteriales</taxon>
        <taxon>Haloferacaceae</taxon>
        <taxon>Halobellus</taxon>
    </lineage>
</organism>
<proteinExistence type="predicted"/>
<evidence type="ECO:0000313" key="2">
    <source>
        <dbReference type="EMBL" id="MBB6647633.1"/>
    </source>
</evidence>
<gene>
    <name evidence="2" type="ORF">H5V44_15295</name>
</gene>
<evidence type="ECO:0000259" key="1">
    <source>
        <dbReference type="Pfam" id="PF07883"/>
    </source>
</evidence>
<dbReference type="InterPro" id="IPR011051">
    <property type="entry name" value="RmlC_Cupin_sf"/>
</dbReference>
<dbReference type="Proteomes" id="UP000546257">
    <property type="component" value="Unassembled WGS sequence"/>
</dbReference>
<comment type="caution">
    <text evidence="2">The sequence shown here is derived from an EMBL/GenBank/DDBJ whole genome shotgun (WGS) entry which is preliminary data.</text>
</comment>
<dbReference type="RefSeq" id="WP_185194006.1">
    <property type="nucleotide sequence ID" value="NZ_JACKXD010000006.1"/>
</dbReference>
<dbReference type="EMBL" id="JACKXD010000006">
    <property type="protein sequence ID" value="MBB6647633.1"/>
    <property type="molecule type" value="Genomic_DNA"/>
</dbReference>